<dbReference type="GO" id="GO:0005634">
    <property type="term" value="C:nucleus"/>
    <property type="evidence" value="ECO:0007669"/>
    <property type="project" value="TreeGrafter"/>
</dbReference>
<dbReference type="InterPro" id="IPR002125">
    <property type="entry name" value="CMP_dCMP_dom"/>
</dbReference>
<gene>
    <name evidence="5" type="ORF">CTRG_01242</name>
</gene>
<dbReference type="GO" id="GO:0008270">
    <property type="term" value="F:zinc ion binding"/>
    <property type="evidence" value="ECO:0007669"/>
    <property type="project" value="InterPro"/>
</dbReference>
<dbReference type="SUPFAM" id="SSF53927">
    <property type="entry name" value="Cytidine deaminase-like"/>
    <property type="match status" value="1"/>
</dbReference>
<dbReference type="GO" id="GO:0052718">
    <property type="term" value="C:tRNA-specific adenosine-34 deaminase complex"/>
    <property type="evidence" value="ECO:0007669"/>
    <property type="project" value="EnsemblFungi"/>
</dbReference>
<keyword evidence="2" id="KW-0378">Hydrolase</keyword>
<dbReference type="Pfam" id="PF00383">
    <property type="entry name" value="dCMP_cyt_deam_1"/>
    <property type="match status" value="1"/>
</dbReference>
<dbReference type="OrthoDB" id="1701769at2759"/>
<dbReference type="STRING" id="294747.C5M5W1"/>
<dbReference type="AlphaFoldDB" id="C5M5W1"/>
<dbReference type="VEuPathDB" id="FungiDB:CTRG_01242"/>
<dbReference type="KEGG" id="ctp:CTRG_01242"/>
<dbReference type="PROSITE" id="PS51747">
    <property type="entry name" value="CYT_DCMP_DEAMINASES_2"/>
    <property type="match status" value="1"/>
</dbReference>
<dbReference type="PROSITE" id="PS00903">
    <property type="entry name" value="CYT_DCMP_DEAMINASES_1"/>
    <property type="match status" value="1"/>
</dbReference>
<dbReference type="InterPro" id="IPR016193">
    <property type="entry name" value="Cytidine_deaminase-like"/>
</dbReference>
<evidence type="ECO:0000256" key="3">
    <source>
        <dbReference type="ARBA" id="ARBA00022833"/>
    </source>
</evidence>
<dbReference type="GO" id="GO:0005737">
    <property type="term" value="C:cytoplasm"/>
    <property type="evidence" value="ECO:0007669"/>
    <property type="project" value="TreeGrafter"/>
</dbReference>
<dbReference type="Gene3D" id="3.40.140.10">
    <property type="entry name" value="Cytidine Deaminase, domain 2"/>
    <property type="match status" value="1"/>
</dbReference>
<keyword evidence="1" id="KW-0479">Metal-binding</keyword>
<dbReference type="RefSeq" id="XP_002546936.1">
    <property type="nucleotide sequence ID" value="XM_002546890.1"/>
</dbReference>
<dbReference type="PANTHER" id="PTHR11079">
    <property type="entry name" value="CYTOSINE DEAMINASE FAMILY MEMBER"/>
    <property type="match status" value="1"/>
</dbReference>
<accession>C5M5W1</accession>
<dbReference type="HOGENOM" id="CLU_081897_0_0_1"/>
<name>C5M5W1_CANTT</name>
<organism evidence="5 6">
    <name type="scientific">Candida tropicalis (strain ATCC MYA-3404 / T1)</name>
    <name type="common">Yeast</name>
    <dbReference type="NCBI Taxonomy" id="294747"/>
    <lineage>
        <taxon>Eukaryota</taxon>
        <taxon>Fungi</taxon>
        <taxon>Dikarya</taxon>
        <taxon>Ascomycota</taxon>
        <taxon>Saccharomycotina</taxon>
        <taxon>Pichiomycetes</taxon>
        <taxon>Debaryomycetaceae</taxon>
        <taxon>Candida/Lodderomyces clade</taxon>
        <taxon>Candida</taxon>
    </lineage>
</organism>
<feature type="domain" description="CMP/dCMP-type deaminase" evidence="4">
    <location>
        <begin position="6"/>
        <end position="119"/>
    </location>
</feature>
<dbReference type="GO" id="GO:0002100">
    <property type="term" value="P:tRNA wobble adenosine to inosine editing"/>
    <property type="evidence" value="ECO:0007669"/>
    <property type="project" value="EnsemblFungi"/>
</dbReference>
<reference evidence="5 6" key="1">
    <citation type="journal article" date="2009" name="Nature">
        <title>Evolution of pathogenicity and sexual reproduction in eight Candida genomes.</title>
        <authorList>
            <person name="Butler G."/>
            <person name="Rasmussen M.D."/>
            <person name="Lin M.F."/>
            <person name="Santos M.A."/>
            <person name="Sakthikumar S."/>
            <person name="Munro C.A."/>
            <person name="Rheinbay E."/>
            <person name="Grabherr M."/>
            <person name="Forche A."/>
            <person name="Reedy J.L."/>
            <person name="Agrafioti I."/>
            <person name="Arnaud M.B."/>
            <person name="Bates S."/>
            <person name="Brown A.J."/>
            <person name="Brunke S."/>
            <person name="Costanzo M.C."/>
            <person name="Fitzpatrick D.A."/>
            <person name="de Groot P.W."/>
            <person name="Harris D."/>
            <person name="Hoyer L.L."/>
            <person name="Hube B."/>
            <person name="Klis F.M."/>
            <person name="Kodira C."/>
            <person name="Lennard N."/>
            <person name="Logue M.E."/>
            <person name="Martin R."/>
            <person name="Neiman A.M."/>
            <person name="Nikolaou E."/>
            <person name="Quail M.A."/>
            <person name="Quinn J."/>
            <person name="Santos M.C."/>
            <person name="Schmitzberger F.F."/>
            <person name="Sherlock G."/>
            <person name="Shah P."/>
            <person name="Silverstein K.A."/>
            <person name="Skrzypek M.S."/>
            <person name="Soll D."/>
            <person name="Staggs R."/>
            <person name="Stansfield I."/>
            <person name="Stumpf M.P."/>
            <person name="Sudbery P.E."/>
            <person name="Srikantha T."/>
            <person name="Zeng Q."/>
            <person name="Berman J."/>
            <person name="Berriman M."/>
            <person name="Heitman J."/>
            <person name="Gow N.A."/>
            <person name="Lorenz M.C."/>
            <person name="Birren B.W."/>
            <person name="Kellis M."/>
            <person name="Cuomo C.A."/>
        </authorList>
    </citation>
    <scope>NUCLEOTIDE SEQUENCE [LARGE SCALE GENOMIC DNA]</scope>
    <source>
        <strain evidence="6">ATCC MYA-3404 / T1</strain>
    </source>
</reference>
<dbReference type="eggNOG" id="KOG1018">
    <property type="taxonomic scope" value="Eukaryota"/>
</dbReference>
<proteinExistence type="predicted"/>
<sequence length="279" mass="32013">MSYDLSRHFKYMAISLFVGYKALLNNETPVSCIVVNSKTDEIISIGYNYTNHSLNGTQHAEFIALQRFESDESINYSDLILYVTVEPCIMCASYLRQLGIGKVIFGCGNDRFGGNGTVLPVHKDPSLPNKPYLSVGGICRAEGIQLLRNFYIQQNEAAPNPKVKKNTAIESKEYPGNEFTSLDKNEFLQFYGEDREIIYDATDLEITPQIHKGYDIKEFIDLKQLQKVRFLQDELGEVTEEQITEFNNLFFNVNDDNRINYEKPIGKYNSKKRHLEEDI</sequence>
<protein>
    <recommendedName>
        <fullName evidence="4">CMP/dCMP-type deaminase domain-containing protein</fullName>
    </recommendedName>
</protein>
<dbReference type="InterPro" id="IPR016192">
    <property type="entry name" value="APOBEC/CMP_deaminase_Zn-bd"/>
</dbReference>
<dbReference type="GeneID" id="8297514"/>
<keyword evidence="3" id="KW-0862">Zinc</keyword>
<evidence type="ECO:0000256" key="2">
    <source>
        <dbReference type="ARBA" id="ARBA00022801"/>
    </source>
</evidence>
<evidence type="ECO:0000313" key="5">
    <source>
        <dbReference type="EMBL" id="EER34381.1"/>
    </source>
</evidence>
<dbReference type="PANTHER" id="PTHR11079:SF149">
    <property type="entry name" value="TRNA-SPECIFIC ADENOSINE DEAMINASE 2"/>
    <property type="match status" value="1"/>
</dbReference>
<evidence type="ECO:0000259" key="4">
    <source>
        <dbReference type="PROSITE" id="PS51747"/>
    </source>
</evidence>
<keyword evidence="6" id="KW-1185">Reference proteome</keyword>
<dbReference type="EMBL" id="GG692396">
    <property type="protein sequence ID" value="EER34381.1"/>
    <property type="molecule type" value="Genomic_DNA"/>
</dbReference>
<evidence type="ECO:0000313" key="6">
    <source>
        <dbReference type="Proteomes" id="UP000002037"/>
    </source>
</evidence>
<dbReference type="Proteomes" id="UP000002037">
    <property type="component" value="Unassembled WGS sequence"/>
</dbReference>
<evidence type="ECO:0000256" key="1">
    <source>
        <dbReference type="ARBA" id="ARBA00022723"/>
    </source>
</evidence>
<dbReference type="CDD" id="cd01285">
    <property type="entry name" value="nucleoside_deaminase"/>
    <property type="match status" value="1"/>
</dbReference>
<dbReference type="GO" id="GO:0052717">
    <property type="term" value="F:tRNA-specific adenosine-34 deaminase activity"/>
    <property type="evidence" value="ECO:0007669"/>
    <property type="project" value="TreeGrafter"/>
</dbReference>